<comment type="caution">
    <text evidence="1">The sequence shown here is derived from an EMBL/GenBank/DDBJ whole genome shotgun (WGS) entry which is preliminary data.</text>
</comment>
<name>A0A1J8QEB4_9AGAM</name>
<dbReference type="AlphaFoldDB" id="A0A1J8QEB4"/>
<organism evidence="1 2">
    <name type="scientific">Rhizopogon vesiculosus</name>
    <dbReference type="NCBI Taxonomy" id="180088"/>
    <lineage>
        <taxon>Eukaryota</taxon>
        <taxon>Fungi</taxon>
        <taxon>Dikarya</taxon>
        <taxon>Basidiomycota</taxon>
        <taxon>Agaricomycotina</taxon>
        <taxon>Agaricomycetes</taxon>
        <taxon>Agaricomycetidae</taxon>
        <taxon>Boletales</taxon>
        <taxon>Suillineae</taxon>
        <taxon>Rhizopogonaceae</taxon>
        <taxon>Rhizopogon</taxon>
    </lineage>
</organism>
<reference evidence="1 2" key="1">
    <citation type="submission" date="2016-03" db="EMBL/GenBank/DDBJ databases">
        <title>Comparative genomics of the ectomycorrhizal sister species Rhizopogon vinicolor and Rhizopogon vesiculosus (Basidiomycota: Boletales) reveals a divergence of the mating type B locus.</title>
        <authorList>
            <person name="Mujic A.B."/>
            <person name="Kuo A."/>
            <person name="Tritt A."/>
            <person name="Lipzen A."/>
            <person name="Chen C."/>
            <person name="Johnson J."/>
            <person name="Sharma A."/>
            <person name="Barry K."/>
            <person name="Grigoriev I.V."/>
            <person name="Spatafora J.W."/>
        </authorList>
    </citation>
    <scope>NUCLEOTIDE SEQUENCE [LARGE SCALE GENOMIC DNA]</scope>
    <source>
        <strain evidence="1 2">AM-OR11-056</strain>
    </source>
</reference>
<proteinExistence type="predicted"/>
<accession>A0A1J8QEB4</accession>
<keyword evidence="2" id="KW-1185">Reference proteome</keyword>
<dbReference type="Proteomes" id="UP000183567">
    <property type="component" value="Unassembled WGS sequence"/>
</dbReference>
<protein>
    <submittedName>
        <fullName evidence="1">Uncharacterized protein</fullName>
    </submittedName>
</protein>
<feature type="non-terminal residue" evidence="1">
    <location>
        <position position="1"/>
    </location>
</feature>
<evidence type="ECO:0000313" key="1">
    <source>
        <dbReference type="EMBL" id="OJA11672.1"/>
    </source>
</evidence>
<dbReference type="EMBL" id="LVVM01004973">
    <property type="protein sequence ID" value="OJA11672.1"/>
    <property type="molecule type" value="Genomic_DNA"/>
</dbReference>
<evidence type="ECO:0000313" key="2">
    <source>
        <dbReference type="Proteomes" id="UP000183567"/>
    </source>
</evidence>
<dbReference type="OrthoDB" id="10643381at2759"/>
<sequence>QFVYCGVTTNCQQSNEFYYDADVTHHEEKKPHVFTKIMRAFKSCFGHGFDHADSVCPNLLLQEEIISEAMTLQLDLKAKRSMASKQNILTKMTWLGEIAVQNHEDGGETRRNVLRLFIADKRTDIMIPLGCGSKLDIQRTCMKTISWVLTSLIHHCQLVSVIQSSSYLQRTHGITLQEYFWTCDNASIGVRVRHRLTTHVTNEPLKCYELWHVG</sequence>
<gene>
    <name evidence="1" type="ORF">AZE42_06481</name>
</gene>